<comment type="caution">
    <text evidence="2">The sequence shown here is derived from an EMBL/GenBank/DDBJ whole genome shotgun (WGS) entry which is preliminary data.</text>
</comment>
<dbReference type="EMBL" id="JARBJD010000036">
    <property type="protein sequence ID" value="KAK2958667.1"/>
    <property type="molecule type" value="Genomic_DNA"/>
</dbReference>
<feature type="compositionally biased region" description="Polar residues" evidence="1">
    <location>
        <begin position="357"/>
        <end position="367"/>
    </location>
</feature>
<name>A0ABQ9Y4J3_9EUKA</name>
<evidence type="ECO:0000313" key="3">
    <source>
        <dbReference type="Proteomes" id="UP001281761"/>
    </source>
</evidence>
<feature type="region of interest" description="Disordered" evidence="1">
    <location>
        <begin position="336"/>
        <end position="373"/>
    </location>
</feature>
<protein>
    <submittedName>
        <fullName evidence="2">IQ motif, EF-hand binding site</fullName>
    </submittedName>
</protein>
<dbReference type="PANTHER" id="PTHR33504">
    <property type="entry name" value="NADH DEHYDROGENASE (UBIQUINONE) 1 BETA SUBCOMPLEX, 4"/>
    <property type="match status" value="1"/>
</dbReference>
<sequence length="373" mass="42431">MHSRDKAARIIQNSWRRFTDKRLFAFYRDLLAFHDQGDPVQILHAINPAEAELLDSSIGACIRFRLGGSKFPPTIYYKIYLKAPVCDINSFAPRDYTKGYGSRTEPTQSDPFSFHTMPSSTIYPVQGHTTQRSSKTKALSSETASIRSVATISSHIGDEQLHGLNPREMQGWYKRNDDKDNPWRKLSDNGYSQLFKRADPSITQSWSLSATGSSVYYGTTRRIPKLMSKAEKAKMRKEKKLRWMLRAAHLDGDLDDMMATVPGLVQTRKDKKTENSTNAEGQDIESVVKWSEMLDFDDYLLEWSQIGTTKATDSRLKQQNEIARLKRDFLTEIDQPDFDMESLDGDGDGNPFPLPDTQHQSRSSGSVFYTEPG</sequence>
<evidence type="ECO:0000256" key="1">
    <source>
        <dbReference type="SAM" id="MobiDB-lite"/>
    </source>
</evidence>
<accession>A0ABQ9Y4J3</accession>
<feature type="compositionally biased region" description="Acidic residues" evidence="1">
    <location>
        <begin position="336"/>
        <end position="347"/>
    </location>
</feature>
<dbReference type="PANTHER" id="PTHR33504:SF2">
    <property type="entry name" value="PROTEIN MFI"/>
    <property type="match status" value="1"/>
</dbReference>
<keyword evidence="3" id="KW-1185">Reference proteome</keyword>
<organism evidence="2 3">
    <name type="scientific">Blattamonas nauphoetae</name>
    <dbReference type="NCBI Taxonomy" id="2049346"/>
    <lineage>
        <taxon>Eukaryota</taxon>
        <taxon>Metamonada</taxon>
        <taxon>Preaxostyla</taxon>
        <taxon>Oxymonadida</taxon>
        <taxon>Blattamonas</taxon>
    </lineage>
</organism>
<evidence type="ECO:0000313" key="2">
    <source>
        <dbReference type="EMBL" id="KAK2958667.1"/>
    </source>
</evidence>
<proteinExistence type="predicted"/>
<gene>
    <name evidence="2" type="ORF">BLNAU_6436</name>
</gene>
<reference evidence="2 3" key="1">
    <citation type="journal article" date="2022" name="bioRxiv">
        <title>Genomics of Preaxostyla Flagellates Illuminates Evolutionary Transitions and the Path Towards Mitochondrial Loss.</title>
        <authorList>
            <person name="Novak L.V.F."/>
            <person name="Treitli S.C."/>
            <person name="Pyrih J."/>
            <person name="Halakuc P."/>
            <person name="Pipaliya S.V."/>
            <person name="Vacek V."/>
            <person name="Brzon O."/>
            <person name="Soukal P."/>
            <person name="Eme L."/>
            <person name="Dacks J.B."/>
            <person name="Karnkowska A."/>
            <person name="Elias M."/>
            <person name="Hampl V."/>
        </authorList>
    </citation>
    <scope>NUCLEOTIDE SEQUENCE [LARGE SCALE GENOMIC DNA]</scope>
    <source>
        <strain evidence="2">NAU3</strain>
        <tissue evidence="2">Gut</tissue>
    </source>
</reference>
<dbReference type="Proteomes" id="UP001281761">
    <property type="component" value="Unassembled WGS sequence"/>
</dbReference>